<dbReference type="PROSITE" id="PS51257">
    <property type="entry name" value="PROKAR_LIPOPROTEIN"/>
    <property type="match status" value="1"/>
</dbReference>
<proteinExistence type="predicted"/>
<dbReference type="EMBL" id="WKRA01000014">
    <property type="protein sequence ID" value="MSD16326.1"/>
    <property type="molecule type" value="Genomic_DNA"/>
</dbReference>
<name>A0A844E2T4_EUBRA</name>
<evidence type="ECO:0000313" key="2">
    <source>
        <dbReference type="EMBL" id="MSD16326.1"/>
    </source>
</evidence>
<keyword evidence="1" id="KW-0472">Membrane</keyword>
<evidence type="ECO:0000256" key="1">
    <source>
        <dbReference type="SAM" id="Phobius"/>
    </source>
</evidence>
<dbReference type="RefSeq" id="WP_154314713.1">
    <property type="nucleotide sequence ID" value="NZ_WKRA01000014.1"/>
</dbReference>
<gene>
    <name evidence="2" type="ORF">GKE72_09670</name>
</gene>
<dbReference type="Proteomes" id="UP000431304">
    <property type="component" value="Unassembled WGS sequence"/>
</dbReference>
<accession>A0A844E2T4</accession>
<evidence type="ECO:0000313" key="3">
    <source>
        <dbReference type="Proteomes" id="UP000431304"/>
    </source>
</evidence>
<keyword evidence="1" id="KW-0812">Transmembrane</keyword>
<sequence>MSVKVFIILVTVAAGTILLAATVIACKVLSLVLKGVKKGRERIRRITKKQTVG</sequence>
<keyword evidence="1" id="KW-1133">Transmembrane helix</keyword>
<comment type="caution">
    <text evidence="2">The sequence shown here is derived from an EMBL/GenBank/DDBJ whole genome shotgun (WGS) entry which is preliminary data.</text>
</comment>
<dbReference type="AlphaFoldDB" id="A0A844E2T4"/>
<reference evidence="2 3" key="1">
    <citation type="journal article" date="2019" name="Nat. Med.">
        <title>A library of human gut bacterial isolates paired with longitudinal multiomics data enables mechanistic microbiome research.</title>
        <authorList>
            <person name="Poyet M."/>
            <person name="Groussin M."/>
            <person name="Gibbons S.M."/>
            <person name="Avila-Pacheco J."/>
            <person name="Jiang X."/>
            <person name="Kearney S.M."/>
            <person name="Perrotta A.R."/>
            <person name="Berdy B."/>
            <person name="Zhao S."/>
            <person name="Lieberman T.D."/>
            <person name="Swanson P.K."/>
            <person name="Smith M."/>
            <person name="Roesemann S."/>
            <person name="Alexander J.E."/>
            <person name="Rich S.A."/>
            <person name="Livny J."/>
            <person name="Vlamakis H."/>
            <person name="Clish C."/>
            <person name="Bullock K."/>
            <person name="Deik A."/>
            <person name="Scott J."/>
            <person name="Pierce K.A."/>
            <person name="Xavier R.J."/>
            <person name="Alm E.J."/>
        </authorList>
    </citation>
    <scope>NUCLEOTIDE SEQUENCE [LARGE SCALE GENOMIC DNA]</scope>
    <source>
        <strain evidence="2 3">BIOML-A3</strain>
    </source>
</reference>
<organism evidence="2 3">
    <name type="scientific">Eubacterium ramulus</name>
    <dbReference type="NCBI Taxonomy" id="39490"/>
    <lineage>
        <taxon>Bacteria</taxon>
        <taxon>Bacillati</taxon>
        <taxon>Bacillota</taxon>
        <taxon>Clostridia</taxon>
        <taxon>Eubacteriales</taxon>
        <taxon>Eubacteriaceae</taxon>
        <taxon>Eubacterium</taxon>
    </lineage>
</organism>
<protein>
    <submittedName>
        <fullName evidence="2">Uncharacterized protein</fullName>
    </submittedName>
</protein>
<feature type="transmembrane region" description="Helical" evidence="1">
    <location>
        <begin position="6"/>
        <end position="33"/>
    </location>
</feature>